<accession>A0A382WIL1</accession>
<dbReference type="InterPro" id="IPR050300">
    <property type="entry name" value="GDXG_lipolytic_enzyme"/>
</dbReference>
<keyword evidence="1" id="KW-0378">Hydrolase</keyword>
<dbReference type="PANTHER" id="PTHR48081">
    <property type="entry name" value="AB HYDROLASE SUPERFAMILY PROTEIN C4A8.06C"/>
    <property type="match status" value="1"/>
</dbReference>
<dbReference type="SUPFAM" id="SSF53474">
    <property type="entry name" value="alpha/beta-Hydrolases"/>
    <property type="match status" value="1"/>
</dbReference>
<feature type="non-terminal residue" evidence="3">
    <location>
        <position position="232"/>
    </location>
</feature>
<protein>
    <recommendedName>
        <fullName evidence="2">BD-FAE-like domain-containing protein</fullName>
    </recommendedName>
</protein>
<reference evidence="3" key="1">
    <citation type="submission" date="2018-05" db="EMBL/GenBank/DDBJ databases">
        <authorList>
            <person name="Lanie J.A."/>
            <person name="Ng W.-L."/>
            <person name="Kazmierczak K.M."/>
            <person name="Andrzejewski T.M."/>
            <person name="Davidsen T.M."/>
            <person name="Wayne K.J."/>
            <person name="Tettelin H."/>
            <person name="Glass J.I."/>
            <person name="Rusch D."/>
            <person name="Podicherti R."/>
            <person name="Tsui H.-C.T."/>
            <person name="Winkler M.E."/>
        </authorList>
    </citation>
    <scope>NUCLEOTIDE SEQUENCE</scope>
</reference>
<gene>
    <name evidence="3" type="ORF">METZ01_LOCUS411308</name>
</gene>
<dbReference type="GO" id="GO:0016787">
    <property type="term" value="F:hydrolase activity"/>
    <property type="evidence" value="ECO:0007669"/>
    <property type="project" value="UniProtKB-KW"/>
</dbReference>
<proteinExistence type="predicted"/>
<evidence type="ECO:0000256" key="1">
    <source>
        <dbReference type="ARBA" id="ARBA00022801"/>
    </source>
</evidence>
<dbReference type="Pfam" id="PF20434">
    <property type="entry name" value="BD-FAE"/>
    <property type="match status" value="1"/>
</dbReference>
<evidence type="ECO:0000259" key="2">
    <source>
        <dbReference type="Pfam" id="PF20434"/>
    </source>
</evidence>
<dbReference type="ESTHER" id="9zzzz-a0a382wil1">
    <property type="family name" value="BD-FAE"/>
</dbReference>
<name>A0A382WIL1_9ZZZZ</name>
<dbReference type="EMBL" id="UINC01160036">
    <property type="protein sequence ID" value="SVD58454.1"/>
    <property type="molecule type" value="Genomic_DNA"/>
</dbReference>
<dbReference type="InterPro" id="IPR029058">
    <property type="entry name" value="AB_hydrolase_fold"/>
</dbReference>
<evidence type="ECO:0000313" key="3">
    <source>
        <dbReference type="EMBL" id="SVD58454.1"/>
    </source>
</evidence>
<dbReference type="AlphaFoldDB" id="A0A382WIL1"/>
<dbReference type="Gene3D" id="3.40.50.1820">
    <property type="entry name" value="alpha/beta hydrolase"/>
    <property type="match status" value="1"/>
</dbReference>
<sequence>MNRHCLTLGAVIFSFSVCAEVRITADVVYGHKDGMALTYDVLTPENPNGAGILSMISGGWFSFWRPPSQRIRSYEPMLNTGYTVFAVHHGSAPLFKVPDAVLDVRAAVRHIRMNANEYGVDPKRLGVTGGSAGGHLSLMLGLDRETSFEQRSSASRGIRRFGRRYSVDASTDGSVAAVVAYYPPVDLRRSVGPNDRFPALDFSSEIAPGISPILFVDENAPPILLIHGDQDA</sequence>
<organism evidence="3">
    <name type="scientific">marine metagenome</name>
    <dbReference type="NCBI Taxonomy" id="408172"/>
    <lineage>
        <taxon>unclassified sequences</taxon>
        <taxon>metagenomes</taxon>
        <taxon>ecological metagenomes</taxon>
    </lineage>
</organism>
<feature type="domain" description="BD-FAE-like" evidence="2">
    <location>
        <begin position="55"/>
        <end position="231"/>
    </location>
</feature>
<dbReference type="InterPro" id="IPR049492">
    <property type="entry name" value="BD-FAE-like_dom"/>
</dbReference>